<name>A0A1Q3EKB4_LENED</name>
<dbReference type="Gene3D" id="3.60.130.30">
    <property type="match status" value="1"/>
</dbReference>
<keyword evidence="2" id="KW-1185">Reference proteome</keyword>
<dbReference type="AlphaFoldDB" id="A0A1Q3EKB4"/>
<organism evidence="1 2">
    <name type="scientific">Lentinula edodes</name>
    <name type="common">Shiitake mushroom</name>
    <name type="synonym">Lentinus edodes</name>
    <dbReference type="NCBI Taxonomy" id="5353"/>
    <lineage>
        <taxon>Eukaryota</taxon>
        <taxon>Fungi</taxon>
        <taxon>Dikarya</taxon>
        <taxon>Basidiomycota</taxon>
        <taxon>Agaricomycotina</taxon>
        <taxon>Agaricomycetes</taxon>
        <taxon>Agaricomycetidae</taxon>
        <taxon>Agaricales</taxon>
        <taxon>Marasmiineae</taxon>
        <taxon>Omphalotaceae</taxon>
        <taxon>Lentinula</taxon>
    </lineage>
</organism>
<protein>
    <submittedName>
        <fullName evidence="1">Uncharacterized protein</fullName>
    </submittedName>
</protein>
<proteinExistence type="predicted"/>
<reference evidence="1 2" key="2">
    <citation type="submission" date="2017-02" db="EMBL/GenBank/DDBJ databases">
        <title>A genome survey and senescence transcriptome analysis in Lentinula edodes.</title>
        <authorList>
            <person name="Sakamoto Y."/>
            <person name="Nakade K."/>
            <person name="Sato S."/>
            <person name="Yoshida Y."/>
            <person name="Miyazaki K."/>
            <person name="Natsume S."/>
            <person name="Konno N."/>
        </authorList>
    </citation>
    <scope>NUCLEOTIDE SEQUENCE [LARGE SCALE GENOMIC DNA]</scope>
    <source>
        <strain evidence="1 2">NBRC 111202</strain>
    </source>
</reference>
<evidence type="ECO:0000313" key="2">
    <source>
        <dbReference type="Proteomes" id="UP000188533"/>
    </source>
</evidence>
<gene>
    <name evidence="1" type="ORF">LENED_009614</name>
</gene>
<comment type="caution">
    <text evidence="1">The sequence shown here is derived from an EMBL/GenBank/DDBJ whole genome shotgun (WGS) entry which is preliminary data.</text>
</comment>
<dbReference type="Proteomes" id="UP000188533">
    <property type="component" value="Unassembled WGS sequence"/>
</dbReference>
<sequence length="502" mass="55763">MGSNLGNAVPTACIKFPSFNLSSALEADHKARMAAEDAGEPLDDGEVEFEDEVDEEVCMEPVPPADLSSTLPLASRNDKKYAKLTKRSRAKQAAEAVERVVSRGVKPFVVKLAKGALPLELEDFDASALPVFSSGWNANPRKKLFPGLQRSWAVFLMGLKGRNGGQWKLKLQLLLRVAVNQAPSLKHRNMAGVEILPRKLLDMAMAMAGANHKTTKSPAGGTRMPCKSFFETRQFGTSQAFKTVCVARVSLSEDFEHQRNSSLALFNTFCHKNYAEYRDTNDEMQLKQPELRPNFRNTAFAATTFNLGPLSFSPPHMDPDNRASSWCADTNMGPFDPDKGGHLVLIICFPPGSTILFPSALITHSTIPIQAHETRYAMIQYSSGGLFRWRNNGFQSDKSFLEHATAEEHVEREASRAPRWKLGLQKFTRWGDVCKGDWRGTVRTAAGLDEDKLSDPADILDDLEESHDQLEVNMPGLGDAVREVSKGVSKKMSQYSRFVEHW</sequence>
<dbReference type="EMBL" id="BDGU01000475">
    <property type="protein sequence ID" value="GAW07609.1"/>
    <property type="molecule type" value="Genomic_DNA"/>
</dbReference>
<dbReference type="STRING" id="5353.A0A1Q3EKB4"/>
<evidence type="ECO:0000313" key="1">
    <source>
        <dbReference type="EMBL" id="GAW07609.1"/>
    </source>
</evidence>
<reference evidence="1 2" key="1">
    <citation type="submission" date="2016-08" db="EMBL/GenBank/DDBJ databases">
        <authorList>
            <consortium name="Lentinula edodes genome sequencing consortium"/>
            <person name="Sakamoto Y."/>
            <person name="Nakade K."/>
            <person name="Sato S."/>
            <person name="Yoshida Y."/>
            <person name="Miyazaki K."/>
            <person name="Natsume S."/>
            <person name="Konno N."/>
        </authorList>
    </citation>
    <scope>NUCLEOTIDE SEQUENCE [LARGE SCALE GENOMIC DNA]</scope>
    <source>
        <strain evidence="1 2">NBRC 111202</strain>
    </source>
</reference>
<accession>A0A1Q3EKB4</accession>